<feature type="region of interest" description="Disordered" evidence="3">
    <location>
        <begin position="223"/>
        <end position="243"/>
    </location>
</feature>
<feature type="region of interest" description="Disordered" evidence="3">
    <location>
        <begin position="303"/>
        <end position="322"/>
    </location>
</feature>
<feature type="domain" description="Trichohyalin-plectin-homology" evidence="4">
    <location>
        <begin position="90"/>
        <end position="433"/>
    </location>
</feature>
<accession>A0A665UMY2</accession>
<feature type="compositionally biased region" description="Basic and acidic residues" evidence="3">
    <location>
        <begin position="303"/>
        <end position="318"/>
    </location>
</feature>
<reference evidence="5" key="1">
    <citation type="submission" date="2021-04" db="EMBL/GenBank/DDBJ databases">
        <authorList>
            <consortium name="Wellcome Sanger Institute Data Sharing"/>
        </authorList>
    </citation>
    <scope>NUCLEOTIDE SEQUENCE [LARGE SCALE GENOMIC DNA]</scope>
</reference>
<evidence type="ECO:0000256" key="1">
    <source>
        <dbReference type="ARBA" id="ARBA00023054"/>
    </source>
</evidence>
<dbReference type="GO" id="GO:0005879">
    <property type="term" value="C:axonemal microtubule"/>
    <property type="evidence" value="ECO:0007669"/>
    <property type="project" value="TreeGrafter"/>
</dbReference>
<dbReference type="AlphaFoldDB" id="A0A665UMY2"/>
<feature type="coiled-coil region" evidence="2">
    <location>
        <begin position="384"/>
        <end position="413"/>
    </location>
</feature>
<dbReference type="InterPro" id="IPR043597">
    <property type="entry name" value="TPH_dom"/>
</dbReference>
<evidence type="ECO:0000259" key="4">
    <source>
        <dbReference type="Pfam" id="PF13868"/>
    </source>
</evidence>
<keyword evidence="6" id="KW-1185">Reference proteome</keyword>
<dbReference type="InterPro" id="IPR039986">
    <property type="entry name" value="CFAP210"/>
</dbReference>
<dbReference type="InParanoid" id="A0A665UMY2"/>
<protein>
    <recommendedName>
        <fullName evidence="4">Trichohyalin-plectin-homology domain-containing protein</fullName>
    </recommendedName>
</protein>
<evidence type="ECO:0000313" key="5">
    <source>
        <dbReference type="Ensembl" id="ENSENLP00000020685.1"/>
    </source>
</evidence>
<evidence type="ECO:0000256" key="2">
    <source>
        <dbReference type="SAM" id="Coils"/>
    </source>
</evidence>
<keyword evidence="1 2" id="KW-0175">Coiled coil</keyword>
<feature type="compositionally biased region" description="Pro residues" evidence="3">
    <location>
        <begin position="520"/>
        <end position="533"/>
    </location>
</feature>
<dbReference type="Pfam" id="PF13868">
    <property type="entry name" value="TPH"/>
    <property type="match status" value="1"/>
</dbReference>
<sequence>METVMSQVKNVTSLAQNLLALMWNIKASRFLYIQQQTHRIDTNLHRRHSAETQVTLNKSNIFLQNTLEKVCEMAYQRRFPPLQERLFEYNRVRKLDHAVELTKVQQENERLIAFRKNQQRMEYQKICQSEAEMKCRWELALKEEQESAKKRRLQKLSVVQDQLRQIEEKRQQERLNRLQDRQEGERLRLLSRRYAAQKKMEAEKKEESRKSLLKHQLEDIAAAKEKRDREAHQLSLQDKETERAESELKNRLELRKNAQAAKLTQRILPTKILSEKLALMKSEQAARVQREEAKVPREVAEEEAKVEKQRKEKEEKRTSALRSIAAHREQTIQEKKQKEEAERKSHLEWLQAQKRSDILFREQERNKAQRIREERMKCNNFNMIQAAEKRAQAEQKKREEEKFEREMAKQAAERERQFQRCVQSELQRAVKEHRNTKPLLAARRAKQEAMQNCYSSNCQQNLPQFTIEQTSIIKLQQQQQRNGLQHGMVGKRASFLPPIPSSKVANPCFAPPAFHLQNRPNPPSYHLPPFHPHPPNKLRPSRPTVCY</sequence>
<organism evidence="5 6">
    <name type="scientific">Echeneis naucrates</name>
    <name type="common">Live sharksucker</name>
    <dbReference type="NCBI Taxonomy" id="173247"/>
    <lineage>
        <taxon>Eukaryota</taxon>
        <taxon>Metazoa</taxon>
        <taxon>Chordata</taxon>
        <taxon>Craniata</taxon>
        <taxon>Vertebrata</taxon>
        <taxon>Euteleostomi</taxon>
        <taxon>Actinopterygii</taxon>
        <taxon>Neopterygii</taxon>
        <taxon>Teleostei</taxon>
        <taxon>Neoteleostei</taxon>
        <taxon>Acanthomorphata</taxon>
        <taxon>Carangaria</taxon>
        <taxon>Carangiformes</taxon>
        <taxon>Echeneidae</taxon>
        <taxon>Echeneis</taxon>
    </lineage>
</organism>
<evidence type="ECO:0000313" key="6">
    <source>
        <dbReference type="Proteomes" id="UP000472264"/>
    </source>
</evidence>
<feature type="coiled-coil region" evidence="2">
    <location>
        <begin position="156"/>
        <end position="183"/>
    </location>
</feature>
<reference evidence="5" key="3">
    <citation type="submission" date="2025-09" db="UniProtKB">
        <authorList>
            <consortium name="Ensembl"/>
        </authorList>
    </citation>
    <scope>IDENTIFICATION</scope>
</reference>
<dbReference type="PANTHER" id="PTHR28663">
    <property type="entry name" value="COILED-COIL DOMAIN-CONTAINING PROTEIN 173"/>
    <property type="match status" value="1"/>
</dbReference>
<dbReference type="PANTHER" id="PTHR28663:SF1">
    <property type="entry name" value="CILIA- AND FLAGELLA- ASSOCIATED PROTEIN 210"/>
    <property type="match status" value="1"/>
</dbReference>
<dbReference type="Proteomes" id="UP000472264">
    <property type="component" value="Chromosome 10"/>
</dbReference>
<feature type="region of interest" description="Disordered" evidence="3">
    <location>
        <begin position="519"/>
        <end position="547"/>
    </location>
</feature>
<proteinExistence type="predicted"/>
<evidence type="ECO:0000256" key="3">
    <source>
        <dbReference type="SAM" id="MobiDB-lite"/>
    </source>
</evidence>
<reference evidence="5" key="2">
    <citation type="submission" date="2025-08" db="UniProtKB">
        <authorList>
            <consortium name="Ensembl"/>
        </authorList>
    </citation>
    <scope>IDENTIFICATION</scope>
</reference>
<name>A0A665UMY2_ECHNA</name>
<dbReference type="Ensembl" id="ENSENLT00000021415.1">
    <property type="protein sequence ID" value="ENSENLP00000020685.1"/>
    <property type="gene ID" value="ENSENLG00000009430.1"/>
</dbReference>